<gene>
    <name evidence="1" type="ORF">OLW01_15890</name>
</gene>
<geneLocation type="plasmid" evidence="1 2">
    <name>pCadTS8_1</name>
</geneLocation>
<reference evidence="1" key="1">
    <citation type="submission" date="2022-10" db="EMBL/GenBank/DDBJ databases">
        <title>Catenovulum adriacola sp. nov. isolated in the Harbour of Susak.</title>
        <authorList>
            <person name="Schoch T."/>
            <person name="Reich S.J."/>
            <person name="Stoeferle S."/>
            <person name="Flaiz M."/>
            <person name="Kazda M."/>
            <person name="Riedel C.U."/>
            <person name="Duerre P."/>
        </authorList>
    </citation>
    <scope>NUCLEOTIDE SEQUENCE</scope>
    <source>
        <strain evidence="1">TS8</strain>
        <plasmid evidence="1">pCadTS8_1</plasmid>
    </source>
</reference>
<dbReference type="Proteomes" id="UP001163726">
    <property type="component" value="Plasmid pCadTS8_1"/>
</dbReference>
<keyword evidence="2" id="KW-1185">Reference proteome</keyword>
<name>A0ABY7AQI6_9ALTE</name>
<accession>A0ABY7AQI6</accession>
<protein>
    <submittedName>
        <fullName evidence="1">Uncharacterized protein</fullName>
    </submittedName>
</protein>
<keyword evidence="1" id="KW-0614">Plasmid</keyword>
<dbReference type="EMBL" id="CP109966">
    <property type="protein sequence ID" value="WAJ71818.1"/>
    <property type="molecule type" value="Genomic_DNA"/>
</dbReference>
<evidence type="ECO:0000313" key="2">
    <source>
        <dbReference type="Proteomes" id="UP001163726"/>
    </source>
</evidence>
<evidence type="ECO:0000313" key="1">
    <source>
        <dbReference type="EMBL" id="WAJ71818.1"/>
    </source>
</evidence>
<sequence>MNKGKQKTGISNALMSHVNLYASLANLVGYKLDKTEAIDSENILASLIDADAPTKTERN</sequence>
<organism evidence="1 2">
    <name type="scientific">Catenovulum adriaticum</name>
    <dbReference type="NCBI Taxonomy" id="2984846"/>
    <lineage>
        <taxon>Bacteria</taxon>
        <taxon>Pseudomonadati</taxon>
        <taxon>Pseudomonadota</taxon>
        <taxon>Gammaproteobacteria</taxon>
        <taxon>Alteromonadales</taxon>
        <taxon>Alteromonadaceae</taxon>
        <taxon>Catenovulum</taxon>
    </lineage>
</organism>
<dbReference type="RefSeq" id="WP_268076540.1">
    <property type="nucleotide sequence ID" value="NZ_CP109966.1"/>
</dbReference>
<proteinExistence type="predicted"/>